<name>A0ABD2HP50_9BILA</name>
<protein>
    <submittedName>
        <fullName evidence="2">Uncharacterized protein</fullName>
    </submittedName>
</protein>
<reference evidence="2 3" key="1">
    <citation type="submission" date="2024-10" db="EMBL/GenBank/DDBJ databases">
        <authorList>
            <person name="Kim D."/>
        </authorList>
    </citation>
    <scope>NUCLEOTIDE SEQUENCE [LARGE SCALE GENOMIC DNA]</scope>
    <source>
        <strain evidence="2">BH-2024</strain>
    </source>
</reference>
<sequence>MTNKNKEKLAEKLDSEIHKNDEILWENGEVSEKNSERSENLDAFFALNLTDEMNESEGQQSNLNNESEWSSEKNSSEIWEKNLAEENAKKIRDEILGLKTETNLWTQTDQYRKGKSKKLKKIYKMEDNIGKSEEENSSKAPIDKQNLNSNAETKGQTSKKLAENSNLNNSMLINAEKIHQMLEGKSQTEAKNQKAEKNLRKPNKKQLKIGNYEGKGQNISKNDPKCTLLMRQLGIYKIRGNVEKG</sequence>
<evidence type="ECO:0000256" key="1">
    <source>
        <dbReference type="SAM" id="MobiDB-lite"/>
    </source>
</evidence>
<feature type="region of interest" description="Disordered" evidence="1">
    <location>
        <begin position="50"/>
        <end position="77"/>
    </location>
</feature>
<evidence type="ECO:0000313" key="3">
    <source>
        <dbReference type="Proteomes" id="UP001620626"/>
    </source>
</evidence>
<dbReference type="EMBL" id="JBICBT010001397">
    <property type="protein sequence ID" value="KAL3069214.1"/>
    <property type="molecule type" value="Genomic_DNA"/>
</dbReference>
<dbReference type="AlphaFoldDB" id="A0ABD2HP50"/>
<organism evidence="2 3">
    <name type="scientific">Heterodera trifolii</name>
    <dbReference type="NCBI Taxonomy" id="157864"/>
    <lineage>
        <taxon>Eukaryota</taxon>
        <taxon>Metazoa</taxon>
        <taxon>Ecdysozoa</taxon>
        <taxon>Nematoda</taxon>
        <taxon>Chromadorea</taxon>
        <taxon>Rhabditida</taxon>
        <taxon>Tylenchina</taxon>
        <taxon>Tylenchomorpha</taxon>
        <taxon>Tylenchoidea</taxon>
        <taxon>Heteroderidae</taxon>
        <taxon>Heteroderinae</taxon>
        <taxon>Heterodera</taxon>
    </lineage>
</organism>
<gene>
    <name evidence="2" type="ORF">niasHT_034444</name>
</gene>
<feature type="compositionally biased region" description="Polar residues" evidence="1">
    <location>
        <begin position="145"/>
        <end position="165"/>
    </location>
</feature>
<comment type="caution">
    <text evidence="2">The sequence shown here is derived from an EMBL/GenBank/DDBJ whole genome shotgun (WGS) entry which is preliminary data.</text>
</comment>
<feature type="region of interest" description="Disordered" evidence="1">
    <location>
        <begin position="130"/>
        <end position="165"/>
    </location>
</feature>
<proteinExistence type="predicted"/>
<dbReference type="Proteomes" id="UP001620626">
    <property type="component" value="Unassembled WGS sequence"/>
</dbReference>
<feature type="compositionally biased region" description="Basic and acidic residues" evidence="1">
    <location>
        <begin position="185"/>
        <end position="199"/>
    </location>
</feature>
<keyword evidence="3" id="KW-1185">Reference proteome</keyword>
<accession>A0ABD2HP50</accession>
<feature type="region of interest" description="Disordered" evidence="1">
    <location>
        <begin position="185"/>
        <end position="223"/>
    </location>
</feature>
<evidence type="ECO:0000313" key="2">
    <source>
        <dbReference type="EMBL" id="KAL3069214.1"/>
    </source>
</evidence>